<dbReference type="EMBL" id="CP041722">
    <property type="protein sequence ID" value="QEX37407.1"/>
    <property type="molecule type" value="Genomic_DNA"/>
</dbReference>
<evidence type="ECO:0000313" key="7">
    <source>
        <dbReference type="Proteomes" id="UP000325462"/>
    </source>
</evidence>
<evidence type="ECO:0000313" key="4">
    <source>
        <dbReference type="EMBL" id="QEX37407.1"/>
    </source>
</evidence>
<dbReference type="RefSeq" id="WP_002478783.1">
    <property type="nucleotide sequence ID" value="NZ_AP021848.1"/>
</dbReference>
<keyword evidence="2" id="KW-0472">Membrane</keyword>
<evidence type="ECO:0000256" key="1">
    <source>
        <dbReference type="SAM" id="MobiDB-lite"/>
    </source>
</evidence>
<feature type="transmembrane region" description="Helical" evidence="2">
    <location>
        <begin position="150"/>
        <end position="166"/>
    </location>
</feature>
<feature type="transmembrane region" description="Helical" evidence="2">
    <location>
        <begin position="178"/>
        <end position="195"/>
    </location>
</feature>
<feature type="compositionally biased region" description="Polar residues" evidence="1">
    <location>
        <begin position="335"/>
        <end position="353"/>
    </location>
</feature>
<dbReference type="GO" id="GO:0006508">
    <property type="term" value="P:proteolysis"/>
    <property type="evidence" value="ECO:0007669"/>
    <property type="project" value="UniProtKB-KW"/>
</dbReference>
<keyword evidence="5" id="KW-0378">Hydrolase</keyword>
<reference evidence="4 7" key="2">
    <citation type="submission" date="2019-07" db="EMBL/GenBank/DDBJ databases">
        <title>Comparative genome analysis of staphylococcus lugdunensis shows clonal complex-dependent diversity of the putative virulence factor, ess/type vii locus.</title>
        <authorList>
            <person name="Lebeurre J."/>
            <person name="Dahyot S."/>
            <person name="Diene S."/>
            <person name="Paulay A."/>
            <person name="Aubourg M."/>
            <person name="Argemi X."/>
            <person name="Giard J.-C."/>
            <person name="Tournier I."/>
            <person name="Francois P."/>
            <person name="Pestel-Caron M."/>
        </authorList>
    </citation>
    <scope>NUCLEOTIDE SEQUENCE [LARGE SCALE GENOMIC DNA]</scope>
    <source>
        <strain evidence="4 7">SL13</strain>
    </source>
</reference>
<dbReference type="OMA" id="MAFFAEF"/>
<organism evidence="5 6">
    <name type="scientific">Staphylococcus lugdunensis</name>
    <dbReference type="NCBI Taxonomy" id="28035"/>
    <lineage>
        <taxon>Bacteria</taxon>
        <taxon>Bacillati</taxon>
        <taxon>Bacillota</taxon>
        <taxon>Bacilli</taxon>
        <taxon>Bacillales</taxon>
        <taxon>Staphylococcaceae</taxon>
        <taxon>Staphylococcus</taxon>
    </lineage>
</organism>
<gene>
    <name evidence="5" type="ORF">EQ812_00740</name>
    <name evidence="4" type="ORF">FO454_00185</name>
</gene>
<dbReference type="InterPro" id="IPR003675">
    <property type="entry name" value="Rce1/LyrA-like_dom"/>
</dbReference>
<dbReference type="GO" id="GO:0080120">
    <property type="term" value="P:CAAX-box protein maturation"/>
    <property type="evidence" value="ECO:0007669"/>
    <property type="project" value="UniProtKB-ARBA"/>
</dbReference>
<keyword evidence="7" id="KW-1185">Reference proteome</keyword>
<dbReference type="AlphaFoldDB" id="A0A292DI23"/>
<dbReference type="GeneID" id="58091398"/>
<feature type="transmembrane region" description="Helical" evidence="2">
    <location>
        <begin position="82"/>
        <end position="104"/>
    </location>
</feature>
<evidence type="ECO:0000313" key="6">
    <source>
        <dbReference type="Proteomes" id="UP000293637"/>
    </source>
</evidence>
<keyword evidence="2" id="KW-0812">Transmembrane</keyword>
<evidence type="ECO:0000313" key="5">
    <source>
        <dbReference type="EMBL" id="TBW73360.1"/>
    </source>
</evidence>
<dbReference type="Pfam" id="PF02517">
    <property type="entry name" value="Rce1-like"/>
    <property type="match status" value="1"/>
</dbReference>
<keyword evidence="2" id="KW-1133">Transmembrane helix</keyword>
<feature type="domain" description="CAAX prenyl protease 2/Lysostaphin resistance protein A-like" evidence="3">
    <location>
        <begin position="119"/>
        <end position="215"/>
    </location>
</feature>
<feature type="transmembrane region" description="Helical" evidence="2">
    <location>
        <begin position="233"/>
        <end position="256"/>
    </location>
</feature>
<feature type="transmembrane region" description="Helical" evidence="2">
    <location>
        <begin position="202"/>
        <end position="221"/>
    </location>
</feature>
<reference evidence="5 6" key="1">
    <citation type="journal article" date="2019" name="Sci. Transl. Med.">
        <title>Quorum sensing between bacterial species on the skin protects against epidermal injury in atopic dermatitis.</title>
        <authorList>
            <person name="Williams M.R."/>
        </authorList>
    </citation>
    <scope>NUCLEOTIDE SEQUENCE [LARGE SCALE GENOMIC DNA]</scope>
    <source>
        <strain evidence="5 6">E7</strain>
    </source>
</reference>
<feature type="transmembrane region" description="Helical" evidence="2">
    <location>
        <begin position="12"/>
        <end position="29"/>
    </location>
</feature>
<protein>
    <submittedName>
        <fullName evidence="5">CPBP family intramembrane metalloprotease</fullName>
    </submittedName>
</protein>
<sequence>MKNNRISGFQWALTIFVFFIVTMALTLILRDYQPMFGVKPFLFDASRLAPFISAVICILIFKNKRAQLSGLKFTISLTVINRLLLALILPLVIFIIGMVIFNTMADSFILLQASNLSVTVLAVLIGHLMMAFFAEFGFRSYLQTVVESKVNTFIASIIVGLMYAIWTINTTYNLEYTGYNFLYTFAFSMIVGELIHDTNGRTIYIATAFHGLMTFIPVFLFSEETGDLFSMKVIALTTAAVAIVYIIFTMIIRYFIYRTTDQSLDEVDPNNYLDHIGDDDTEETATVSTPSEDSEKGTTSSEMKNDIEQTPTSTPTSENQSEANYQPEQHEADNNLETATEVQETPSEQTADSDNTKPEQHNNDTDSKNNRQSSVVADAHQEIQDAQKASPTATDKEQDK</sequence>
<dbReference type="Proteomes" id="UP000325462">
    <property type="component" value="Chromosome"/>
</dbReference>
<feature type="compositionally biased region" description="Polar residues" evidence="1">
    <location>
        <begin position="284"/>
        <end position="327"/>
    </location>
</feature>
<feature type="transmembrane region" description="Helical" evidence="2">
    <location>
        <begin position="41"/>
        <end position="61"/>
    </location>
</feature>
<dbReference type="GO" id="GO:0008237">
    <property type="term" value="F:metallopeptidase activity"/>
    <property type="evidence" value="ECO:0007669"/>
    <property type="project" value="UniProtKB-KW"/>
</dbReference>
<accession>A0A292DI23</accession>
<evidence type="ECO:0000259" key="3">
    <source>
        <dbReference type="Pfam" id="PF02517"/>
    </source>
</evidence>
<feature type="region of interest" description="Disordered" evidence="1">
    <location>
        <begin position="271"/>
        <end position="400"/>
    </location>
</feature>
<feature type="transmembrane region" description="Helical" evidence="2">
    <location>
        <begin position="116"/>
        <end position="138"/>
    </location>
</feature>
<keyword evidence="5" id="KW-0645">Protease</keyword>
<dbReference type="EMBL" id="SCHB01000001">
    <property type="protein sequence ID" value="TBW73360.1"/>
    <property type="molecule type" value="Genomic_DNA"/>
</dbReference>
<feature type="compositionally biased region" description="Basic and acidic residues" evidence="1">
    <location>
        <begin position="354"/>
        <end position="369"/>
    </location>
</feature>
<dbReference type="GO" id="GO:0004175">
    <property type="term" value="F:endopeptidase activity"/>
    <property type="evidence" value="ECO:0007669"/>
    <property type="project" value="UniProtKB-ARBA"/>
</dbReference>
<dbReference type="Proteomes" id="UP000293637">
    <property type="component" value="Unassembled WGS sequence"/>
</dbReference>
<keyword evidence="5" id="KW-0482">Metalloprotease</keyword>
<name>A0A292DI23_STALU</name>
<evidence type="ECO:0000256" key="2">
    <source>
        <dbReference type="SAM" id="Phobius"/>
    </source>
</evidence>
<proteinExistence type="predicted"/>